<protein>
    <submittedName>
        <fullName evidence="1">DUF2829 domain-containing protein</fullName>
    </submittedName>
</protein>
<sequence length="90" mass="10209">MNFGQAIEELKRGKKLARKGWNGKGMFIYLVKGSVIPKSELRNEAKMHYTEDNSEILINPHIDMKASDGSIVIGWLASQTDILAEYWQVV</sequence>
<proteinExistence type="predicted"/>
<comment type="caution">
    <text evidence="1">The sequence shown here is derived from an EMBL/GenBank/DDBJ whole genome shotgun (WGS) entry which is preliminary data.</text>
</comment>
<reference evidence="1" key="1">
    <citation type="submission" date="2017-12" db="EMBL/GenBank/DDBJ databases">
        <title>Genomics of Macrococcus caseolyticus.</title>
        <authorList>
            <person name="MacFadyen A.C."/>
            <person name="Paterson G.K."/>
        </authorList>
    </citation>
    <scope>NUCLEOTIDE SEQUENCE</scope>
    <source>
        <strain evidence="1">5459_5_49</strain>
    </source>
</reference>
<dbReference type="Proteomes" id="UP000233606">
    <property type="component" value="Unassembled WGS sequence"/>
</dbReference>
<accession>A0ACC9MVQ2</accession>
<dbReference type="EMBL" id="PIWU01000001">
    <property type="protein sequence ID" value="PKE57503.1"/>
    <property type="molecule type" value="Genomic_DNA"/>
</dbReference>
<evidence type="ECO:0000313" key="1">
    <source>
        <dbReference type="EMBL" id="PKE57503.1"/>
    </source>
</evidence>
<name>A0ACC9MVQ2_9STAP</name>
<organism evidence="1 2">
    <name type="scientific">Macrococcoides caseolyticum</name>
    <dbReference type="NCBI Taxonomy" id="69966"/>
    <lineage>
        <taxon>Bacteria</taxon>
        <taxon>Bacillati</taxon>
        <taxon>Bacillota</taxon>
        <taxon>Bacilli</taxon>
        <taxon>Bacillales</taxon>
        <taxon>Staphylococcaceae</taxon>
        <taxon>Macrococcoides</taxon>
    </lineage>
</organism>
<gene>
    <name evidence="1" type="ORF">CW682_00090</name>
</gene>
<evidence type="ECO:0000313" key="2">
    <source>
        <dbReference type="Proteomes" id="UP000233606"/>
    </source>
</evidence>
<keyword evidence="2" id="KW-1185">Reference proteome</keyword>